<proteinExistence type="predicted"/>
<sequence length="88" mass="10665">MIEINGKEFKINLDIRWGTQKLMRKIQGDMENPKNDKYMEYIMKDLLIPSPSTREMMEFRRSDIENIFTIFGEEVENKDKDFKKKRSI</sequence>
<gene>
    <name evidence="1" type="ORF">LCGC14_1442850</name>
</gene>
<reference evidence="1" key="1">
    <citation type="journal article" date="2015" name="Nature">
        <title>Complex archaea that bridge the gap between prokaryotes and eukaryotes.</title>
        <authorList>
            <person name="Spang A."/>
            <person name="Saw J.H."/>
            <person name="Jorgensen S.L."/>
            <person name="Zaremba-Niedzwiedzka K."/>
            <person name="Martijn J."/>
            <person name="Lind A.E."/>
            <person name="van Eijk R."/>
            <person name="Schleper C."/>
            <person name="Guy L."/>
            <person name="Ettema T.J."/>
        </authorList>
    </citation>
    <scope>NUCLEOTIDE SEQUENCE</scope>
</reference>
<dbReference type="EMBL" id="LAZR01009854">
    <property type="protein sequence ID" value="KKM70230.1"/>
    <property type="molecule type" value="Genomic_DNA"/>
</dbReference>
<protein>
    <submittedName>
        <fullName evidence="1">Uncharacterized protein</fullName>
    </submittedName>
</protein>
<comment type="caution">
    <text evidence="1">The sequence shown here is derived from an EMBL/GenBank/DDBJ whole genome shotgun (WGS) entry which is preliminary data.</text>
</comment>
<accession>A0A0F9M0K7</accession>
<dbReference type="AlphaFoldDB" id="A0A0F9M0K7"/>
<evidence type="ECO:0000313" key="1">
    <source>
        <dbReference type="EMBL" id="KKM70230.1"/>
    </source>
</evidence>
<organism evidence="1">
    <name type="scientific">marine sediment metagenome</name>
    <dbReference type="NCBI Taxonomy" id="412755"/>
    <lineage>
        <taxon>unclassified sequences</taxon>
        <taxon>metagenomes</taxon>
        <taxon>ecological metagenomes</taxon>
    </lineage>
</organism>
<name>A0A0F9M0K7_9ZZZZ</name>